<accession>A0ABY7P4N9</accession>
<sequence length="172" mass="18041">MDHSTGAPRHHGGATGSVPAKPAALLIAATALVAGSTVAATAAAPDGTRVTSVQQVADHVLAGHPKALSSSADQVRYDGLTLTKAAKGKVSAKDLDCAYGHLCMLVNGTKFDFYKCQTWTVQNWTGDGPFTNNQTPGTVARFYNQDGSLRWTSTAYEAGTANWDPVYSLRPC</sequence>
<protein>
    <recommendedName>
        <fullName evidence="3">Secreted protein</fullName>
    </recommendedName>
</protein>
<evidence type="ECO:0008006" key="3">
    <source>
        <dbReference type="Google" id="ProtNLM"/>
    </source>
</evidence>
<gene>
    <name evidence="1" type="ORF">O1G22_16415</name>
</gene>
<evidence type="ECO:0000313" key="2">
    <source>
        <dbReference type="Proteomes" id="UP001212326"/>
    </source>
</evidence>
<dbReference type="Proteomes" id="UP001212326">
    <property type="component" value="Chromosome"/>
</dbReference>
<dbReference type="EMBL" id="CP115300">
    <property type="protein sequence ID" value="WBO64303.1"/>
    <property type="molecule type" value="Genomic_DNA"/>
</dbReference>
<keyword evidence="2" id="KW-1185">Reference proteome</keyword>
<proteinExistence type="predicted"/>
<evidence type="ECO:0000313" key="1">
    <source>
        <dbReference type="EMBL" id="WBO64303.1"/>
    </source>
</evidence>
<dbReference type="RefSeq" id="WP_270082052.1">
    <property type="nucleotide sequence ID" value="NZ_CP115300.1"/>
</dbReference>
<organism evidence="1 2">
    <name type="scientific">Streptomyces camelliae</name>
    <dbReference type="NCBI Taxonomy" id="3004093"/>
    <lineage>
        <taxon>Bacteria</taxon>
        <taxon>Bacillati</taxon>
        <taxon>Actinomycetota</taxon>
        <taxon>Actinomycetes</taxon>
        <taxon>Kitasatosporales</taxon>
        <taxon>Streptomycetaceae</taxon>
        <taxon>Streptomyces</taxon>
    </lineage>
</organism>
<name>A0ABY7P4N9_9ACTN</name>
<reference evidence="1 2" key="1">
    <citation type="submission" date="2022-12" db="EMBL/GenBank/DDBJ databases">
        <authorList>
            <person name="Mo P."/>
        </authorList>
    </citation>
    <scope>NUCLEOTIDE SEQUENCE [LARGE SCALE GENOMIC DNA]</scope>
    <source>
        <strain evidence="1 2">HUAS 2-6</strain>
    </source>
</reference>